<dbReference type="InterPro" id="IPR036182">
    <property type="entry name" value="PCuAC_sf"/>
</dbReference>
<dbReference type="Proteomes" id="UP000484255">
    <property type="component" value="Unassembled WGS sequence"/>
</dbReference>
<dbReference type="EMBL" id="JAAGOH010000013">
    <property type="protein sequence ID" value="NDY91924.1"/>
    <property type="molecule type" value="Genomic_DNA"/>
</dbReference>
<reference evidence="2 3" key="1">
    <citation type="submission" date="2020-02" db="EMBL/GenBank/DDBJ databases">
        <title>Ideonella bacterium strain TBM-1.</title>
        <authorList>
            <person name="Chen W.-M."/>
        </authorList>
    </citation>
    <scope>NUCLEOTIDE SEQUENCE [LARGE SCALE GENOMIC DNA]</scope>
    <source>
        <strain evidence="2 3">TBM-1</strain>
    </source>
</reference>
<dbReference type="InterPro" id="IPR058248">
    <property type="entry name" value="Lxx211020-like"/>
</dbReference>
<proteinExistence type="predicted"/>
<accession>A0A7C9TKP9</accession>
<dbReference type="PANTHER" id="PTHR36302">
    <property type="entry name" value="BLR7088 PROTEIN"/>
    <property type="match status" value="1"/>
</dbReference>
<dbReference type="InterPro" id="IPR007410">
    <property type="entry name" value="LpqE-like"/>
</dbReference>
<keyword evidence="3" id="KW-1185">Reference proteome</keyword>
<dbReference type="AlphaFoldDB" id="A0A7C9TKP9"/>
<comment type="caution">
    <text evidence="2">The sequence shown here is derived from an EMBL/GenBank/DDBJ whole genome shotgun (WGS) entry which is preliminary data.</text>
</comment>
<dbReference type="SUPFAM" id="SSF110087">
    <property type="entry name" value="DR1885-like metal-binding protein"/>
    <property type="match status" value="1"/>
</dbReference>
<feature type="transmembrane region" description="Helical" evidence="1">
    <location>
        <begin position="21"/>
        <end position="43"/>
    </location>
</feature>
<sequence length="183" mass="19819">MSFSFLRAGPTVVADRDRRRAAGLLMAGAGAVVLALAPLGALAHDYRFGTLVVDHPYAPPSITGQPDGSVYIRTLRNGGDQPERLLGASTPVAQSVEIHQMTLDPATQVMRMRAVEAVPVPAQGEVSLKHGGSWHLMLIGLKQPLQHGDRIPLTLRFERAGTQEIRVWVMRLREAGNTAAHQH</sequence>
<evidence type="ECO:0000313" key="3">
    <source>
        <dbReference type="Proteomes" id="UP000484255"/>
    </source>
</evidence>
<dbReference type="RefSeq" id="WP_163457778.1">
    <property type="nucleotide sequence ID" value="NZ_JAAGOH010000013.1"/>
</dbReference>
<dbReference type="Gene3D" id="2.60.40.1890">
    <property type="entry name" value="PCu(A)C copper chaperone"/>
    <property type="match status" value="1"/>
</dbReference>
<name>A0A7C9TKP9_9BURK</name>
<dbReference type="PANTHER" id="PTHR36302:SF1">
    <property type="entry name" value="COPPER CHAPERONE PCU(A)C"/>
    <property type="match status" value="1"/>
</dbReference>
<gene>
    <name evidence="2" type="ORF">G3A44_12080</name>
</gene>
<keyword evidence="1" id="KW-0472">Membrane</keyword>
<organism evidence="2 3">
    <name type="scientific">Ideonella livida</name>
    <dbReference type="NCBI Taxonomy" id="2707176"/>
    <lineage>
        <taxon>Bacteria</taxon>
        <taxon>Pseudomonadati</taxon>
        <taxon>Pseudomonadota</taxon>
        <taxon>Betaproteobacteria</taxon>
        <taxon>Burkholderiales</taxon>
        <taxon>Sphaerotilaceae</taxon>
        <taxon>Ideonella</taxon>
    </lineage>
</organism>
<evidence type="ECO:0000256" key="1">
    <source>
        <dbReference type="SAM" id="Phobius"/>
    </source>
</evidence>
<protein>
    <submittedName>
        <fullName evidence="2">Copper chaperone PCu(A)C</fullName>
    </submittedName>
</protein>
<keyword evidence="1" id="KW-1133">Transmembrane helix</keyword>
<dbReference type="Pfam" id="PF04314">
    <property type="entry name" value="PCuAC"/>
    <property type="match status" value="1"/>
</dbReference>
<evidence type="ECO:0000313" key="2">
    <source>
        <dbReference type="EMBL" id="NDY91924.1"/>
    </source>
</evidence>
<keyword evidence="1" id="KW-0812">Transmembrane</keyword>